<comment type="caution">
    <text evidence="1">The sequence shown here is derived from an EMBL/GenBank/DDBJ whole genome shotgun (WGS) entry which is preliminary data.</text>
</comment>
<sequence>MLNHQLNSSPIFAERAFPAEKTALLLSIFCRSGEKALWAAPFLEGLLGERPDLAGRVALHLPAPASVSPRAVSAFSSLARSQEEGALLLWSGGWSGAPGAFLSRRELEGELEPEPRTGGASGPETAGLAALFPLPPRVFFLRGLTPLQVEDLGRERGALFCGGYRQRPLQGEVAPLWFFGDSRWTWRPSLVLDPGRPLPAPLGPVPGGSSPPLVHLVLGPGDLPRSASDPARALQAVLHLPEAVLPSPGAVPTEEPRRDEP</sequence>
<accession>A0A2S4JR28</accession>
<reference evidence="2" key="1">
    <citation type="submission" date="2015-12" db="EMBL/GenBank/DDBJ databases">
        <authorList>
            <person name="Lodha T.D."/>
            <person name="Chintalapati S."/>
            <person name="Chintalapati V.R."/>
            <person name="Sravanthi T."/>
        </authorList>
    </citation>
    <scope>NUCLEOTIDE SEQUENCE [LARGE SCALE GENOMIC DNA]</scope>
    <source>
        <strain evidence="2">JC133</strain>
    </source>
</reference>
<protein>
    <submittedName>
        <fullName evidence="1">Uncharacterized protein</fullName>
    </submittedName>
</protein>
<dbReference type="AlphaFoldDB" id="A0A2S4JR28"/>
<evidence type="ECO:0000313" key="1">
    <source>
        <dbReference type="EMBL" id="POR01975.1"/>
    </source>
</evidence>
<keyword evidence="2" id="KW-1185">Reference proteome</keyword>
<gene>
    <name evidence="1" type="ORF">AU468_06900</name>
</gene>
<evidence type="ECO:0000313" key="2">
    <source>
        <dbReference type="Proteomes" id="UP000237350"/>
    </source>
</evidence>
<dbReference type="RefSeq" id="WP_219812052.1">
    <property type="nucleotide sequence ID" value="NZ_LPWH01000063.1"/>
</dbReference>
<dbReference type="Proteomes" id="UP000237350">
    <property type="component" value="Unassembled WGS sequence"/>
</dbReference>
<feature type="non-terminal residue" evidence="1">
    <location>
        <position position="261"/>
    </location>
</feature>
<name>A0A2S4JR28_9SPIO</name>
<organism evidence="1 2">
    <name type="scientific">Alkalispirochaeta sphaeroplastigenens</name>
    <dbReference type="NCBI Taxonomy" id="1187066"/>
    <lineage>
        <taxon>Bacteria</taxon>
        <taxon>Pseudomonadati</taxon>
        <taxon>Spirochaetota</taxon>
        <taxon>Spirochaetia</taxon>
        <taxon>Spirochaetales</taxon>
        <taxon>Spirochaetaceae</taxon>
        <taxon>Alkalispirochaeta</taxon>
    </lineage>
</organism>
<proteinExistence type="predicted"/>
<dbReference type="EMBL" id="LPWH01000063">
    <property type="protein sequence ID" value="POR01975.1"/>
    <property type="molecule type" value="Genomic_DNA"/>
</dbReference>